<proteinExistence type="predicted"/>
<protein>
    <submittedName>
        <fullName evidence="1">Uncharacterized protein</fullName>
    </submittedName>
</protein>
<dbReference type="EMBL" id="CCXY01000049">
    <property type="protein sequence ID" value="CEG11391.1"/>
    <property type="molecule type" value="Genomic_DNA"/>
</dbReference>
<sequence>MMAKQTDDGRMGAVKGRVQALDPHTWKWIKIDAGTGKIIADKKTVGPYKGIRRVNNDVKKVQGI</sequence>
<accession>A0A098E7B4</accession>
<dbReference type="AlphaFoldDB" id="A0A098E7B4"/>
<reference evidence="1" key="1">
    <citation type="submission" date="2014-09" db="EMBL/GenBank/DDBJ databases">
        <authorList>
            <person name="Probst J Alexander"/>
        </authorList>
    </citation>
    <scope>NUCLEOTIDE SEQUENCE</scope>
</reference>
<organism evidence="1">
    <name type="scientific">groundwater metagenome</name>
    <dbReference type="NCBI Taxonomy" id="717931"/>
    <lineage>
        <taxon>unclassified sequences</taxon>
        <taxon>metagenomes</taxon>
        <taxon>ecological metagenomes</taxon>
    </lineage>
</organism>
<gene>
    <name evidence="1" type="ORF">MSIBF_A1420002</name>
</gene>
<name>A0A098E7B4_9ZZZZ</name>
<evidence type="ECO:0000313" key="1">
    <source>
        <dbReference type="EMBL" id="CEG11391.1"/>
    </source>
</evidence>